<protein>
    <submittedName>
        <fullName evidence="2">Uncharacterized protein</fullName>
    </submittedName>
</protein>
<dbReference type="EMBL" id="QOQW01000015">
    <property type="protein sequence ID" value="RCK79192.1"/>
    <property type="molecule type" value="Genomic_DNA"/>
</dbReference>
<evidence type="ECO:0000313" key="3">
    <source>
        <dbReference type="Proteomes" id="UP000252355"/>
    </source>
</evidence>
<organism evidence="2 3">
    <name type="scientific">Candidatus Ozemobacter sibiricus</name>
    <dbReference type="NCBI Taxonomy" id="2268124"/>
    <lineage>
        <taxon>Bacteria</taxon>
        <taxon>Candidatus Ozemobacteria</taxon>
        <taxon>Candidatus Ozemobacterales</taxon>
        <taxon>Candidatus Ozemobacteraceae</taxon>
        <taxon>Candidatus Ozemobacter</taxon>
    </lineage>
</organism>
<feature type="compositionally biased region" description="Basic and acidic residues" evidence="1">
    <location>
        <begin position="1"/>
        <end position="19"/>
    </location>
</feature>
<comment type="caution">
    <text evidence="2">The sequence shown here is derived from an EMBL/GenBank/DDBJ whole genome shotgun (WGS) entry which is preliminary data.</text>
</comment>
<sequence length="178" mass="20064">MIMADDKAQDRIGKHDAGQLKRWHRNAAPEQEVRKTAKARTGSGAVPGNQNSLRHGIYADRFLSPEERPLFEAIIGQLYQDFVFNKSSDFMQVELVAVYFLKLGRAQESGDWDAAERLDRMIRCHLKDLKATKIAREGEASQGPETTPAEWATALLEKLAESQKKPARKTTARGKTRK</sequence>
<feature type="region of interest" description="Disordered" evidence="1">
    <location>
        <begin position="1"/>
        <end position="50"/>
    </location>
</feature>
<dbReference type="AlphaFoldDB" id="A0A367ZP78"/>
<name>A0A367ZP78_9BACT</name>
<evidence type="ECO:0000256" key="1">
    <source>
        <dbReference type="SAM" id="MobiDB-lite"/>
    </source>
</evidence>
<evidence type="ECO:0000313" key="2">
    <source>
        <dbReference type="EMBL" id="RCK79192.1"/>
    </source>
</evidence>
<gene>
    <name evidence="2" type="ORF">OZSIB_0306</name>
</gene>
<dbReference type="Proteomes" id="UP000252355">
    <property type="component" value="Unassembled WGS sequence"/>
</dbReference>
<accession>A0A367ZP78</accession>
<reference evidence="2 3" key="1">
    <citation type="submission" date="2018-05" db="EMBL/GenBank/DDBJ databases">
        <title>A metagenomic window into the 2 km-deep terrestrial subsurface aquifer revealed taxonomically and functionally diverse microbial community comprising novel uncultured bacterial lineages.</title>
        <authorList>
            <person name="Kadnikov V.V."/>
            <person name="Mardanov A.V."/>
            <person name="Beletsky A.V."/>
            <person name="Banks D."/>
            <person name="Pimenov N.V."/>
            <person name="Frank Y.A."/>
            <person name="Karnachuk O.V."/>
            <person name="Ravin N.V."/>
        </authorList>
    </citation>
    <scope>NUCLEOTIDE SEQUENCE [LARGE SCALE GENOMIC DNA]</scope>
    <source>
        <strain evidence="2">BY5</strain>
    </source>
</reference>
<proteinExistence type="predicted"/>